<comment type="caution">
    <text evidence="9">The sequence shown here is derived from an EMBL/GenBank/DDBJ whole genome shotgun (WGS) entry which is preliminary data.</text>
</comment>
<evidence type="ECO:0000256" key="4">
    <source>
        <dbReference type="ARBA" id="ARBA00022723"/>
    </source>
</evidence>
<dbReference type="GO" id="GO:0005737">
    <property type="term" value="C:cytoplasm"/>
    <property type="evidence" value="ECO:0007669"/>
    <property type="project" value="TreeGrafter"/>
</dbReference>
<organism evidence="9 10">
    <name type="scientific">Flavobacterium chungangense</name>
    <dbReference type="NCBI Taxonomy" id="554283"/>
    <lineage>
        <taxon>Bacteria</taxon>
        <taxon>Pseudomonadati</taxon>
        <taxon>Bacteroidota</taxon>
        <taxon>Flavobacteriia</taxon>
        <taxon>Flavobacteriales</taxon>
        <taxon>Flavobacteriaceae</taxon>
        <taxon>Flavobacterium</taxon>
    </lineage>
</organism>
<evidence type="ECO:0000256" key="7">
    <source>
        <dbReference type="ARBA" id="ARBA00048488"/>
    </source>
</evidence>
<evidence type="ECO:0000256" key="2">
    <source>
        <dbReference type="ARBA" id="ARBA00007174"/>
    </source>
</evidence>
<accession>A0A6V6ZB23</accession>
<dbReference type="InterPro" id="IPR028427">
    <property type="entry name" value="Met_Sox_Rdtase_MsrB"/>
</dbReference>
<dbReference type="PROSITE" id="PS51790">
    <property type="entry name" value="MSRB"/>
    <property type="match status" value="1"/>
</dbReference>
<dbReference type="Proteomes" id="UP000556700">
    <property type="component" value="Unassembled WGS sequence"/>
</dbReference>
<dbReference type="EC" id="1.8.4.12" evidence="3"/>
<comment type="cofactor">
    <cofactor evidence="1">
        <name>Zn(2+)</name>
        <dbReference type="ChEBI" id="CHEBI:29105"/>
    </cofactor>
</comment>
<dbReference type="AlphaFoldDB" id="A0A6V6ZB23"/>
<evidence type="ECO:0000256" key="1">
    <source>
        <dbReference type="ARBA" id="ARBA00001947"/>
    </source>
</evidence>
<dbReference type="InterPro" id="IPR002579">
    <property type="entry name" value="Met_Sox_Rdtase_MsrB_dom"/>
</dbReference>
<evidence type="ECO:0000256" key="6">
    <source>
        <dbReference type="ARBA" id="ARBA00023002"/>
    </source>
</evidence>
<reference evidence="9 10" key="1">
    <citation type="submission" date="2020-06" db="EMBL/GenBank/DDBJ databases">
        <authorList>
            <person name="Criscuolo A."/>
        </authorList>
    </citation>
    <scope>NUCLEOTIDE SEQUENCE [LARGE SCALE GENOMIC DNA]</scope>
    <source>
        <strain evidence="10">CIP 110025</strain>
    </source>
</reference>
<dbReference type="PANTHER" id="PTHR10173:SF52">
    <property type="entry name" value="METHIONINE-R-SULFOXIDE REDUCTASE B1"/>
    <property type="match status" value="1"/>
</dbReference>
<keyword evidence="10" id="KW-1185">Reference proteome</keyword>
<dbReference type="PANTHER" id="PTHR10173">
    <property type="entry name" value="METHIONINE SULFOXIDE REDUCTASE"/>
    <property type="match status" value="1"/>
</dbReference>
<dbReference type="FunFam" id="2.170.150.20:FF:000001">
    <property type="entry name" value="Peptide methionine sulfoxide reductase MsrB"/>
    <property type="match status" value="1"/>
</dbReference>
<keyword evidence="4" id="KW-0479">Metal-binding</keyword>
<evidence type="ECO:0000256" key="3">
    <source>
        <dbReference type="ARBA" id="ARBA00012499"/>
    </source>
</evidence>
<dbReference type="EMBL" id="CAIJDO010000227">
    <property type="protein sequence ID" value="CAD0008624.1"/>
    <property type="molecule type" value="Genomic_DNA"/>
</dbReference>
<dbReference type="GO" id="GO:0030091">
    <property type="term" value="P:protein repair"/>
    <property type="evidence" value="ECO:0007669"/>
    <property type="project" value="InterPro"/>
</dbReference>
<name>A0A6V6ZB23_9FLAO</name>
<keyword evidence="5" id="KW-0862">Zinc</keyword>
<dbReference type="InterPro" id="IPR011057">
    <property type="entry name" value="Mss4-like_sf"/>
</dbReference>
<comment type="similarity">
    <text evidence="2">Belongs to the MsrB Met sulfoxide reductase family.</text>
</comment>
<gene>
    <name evidence="9" type="ORF">FLACHUCJ7_03862</name>
</gene>
<dbReference type="Gene3D" id="2.170.150.20">
    <property type="entry name" value="Peptide methionine sulfoxide reductase"/>
    <property type="match status" value="1"/>
</dbReference>
<dbReference type="GO" id="GO:0046872">
    <property type="term" value="F:metal ion binding"/>
    <property type="evidence" value="ECO:0007669"/>
    <property type="project" value="UniProtKB-KW"/>
</dbReference>
<comment type="catalytic activity">
    <reaction evidence="7">
        <text>L-methionyl-[protein] + [thioredoxin]-disulfide + H2O = L-methionyl-(R)-S-oxide-[protein] + [thioredoxin]-dithiol</text>
        <dbReference type="Rhea" id="RHEA:24164"/>
        <dbReference type="Rhea" id="RHEA-COMP:10698"/>
        <dbReference type="Rhea" id="RHEA-COMP:10700"/>
        <dbReference type="Rhea" id="RHEA-COMP:12313"/>
        <dbReference type="Rhea" id="RHEA-COMP:12314"/>
        <dbReference type="ChEBI" id="CHEBI:15377"/>
        <dbReference type="ChEBI" id="CHEBI:16044"/>
        <dbReference type="ChEBI" id="CHEBI:29950"/>
        <dbReference type="ChEBI" id="CHEBI:45764"/>
        <dbReference type="ChEBI" id="CHEBI:50058"/>
        <dbReference type="EC" id="1.8.4.12"/>
    </reaction>
</comment>
<evidence type="ECO:0000259" key="8">
    <source>
        <dbReference type="PROSITE" id="PS51790"/>
    </source>
</evidence>
<evidence type="ECO:0000313" key="9">
    <source>
        <dbReference type="EMBL" id="CAD0008624.1"/>
    </source>
</evidence>
<evidence type="ECO:0000313" key="10">
    <source>
        <dbReference type="Proteomes" id="UP000556700"/>
    </source>
</evidence>
<feature type="domain" description="MsrB" evidence="8">
    <location>
        <begin position="26"/>
        <end position="147"/>
    </location>
</feature>
<dbReference type="NCBIfam" id="TIGR00357">
    <property type="entry name" value="peptide-methionine (R)-S-oxide reductase MsrB"/>
    <property type="match status" value="1"/>
</dbReference>
<dbReference type="Pfam" id="PF01641">
    <property type="entry name" value="SelR"/>
    <property type="match status" value="1"/>
</dbReference>
<sequence>MIKWADVIHFTNKGNPTPDKRVEKTEEEWKQLLTPEEYQVTRLKGTERSFSSELCSLFDPGIYECKCCGTLLFDASEKFESGTGWPSFTQPIKENAIGYHADKSYGMIRVEVVCNTCDAHLGHVFPDGPQPSGLRYCINAVSLSKVK</sequence>
<evidence type="ECO:0000256" key="5">
    <source>
        <dbReference type="ARBA" id="ARBA00022833"/>
    </source>
</evidence>
<dbReference type="GO" id="GO:0006979">
    <property type="term" value="P:response to oxidative stress"/>
    <property type="evidence" value="ECO:0007669"/>
    <property type="project" value="InterPro"/>
</dbReference>
<dbReference type="SUPFAM" id="SSF51316">
    <property type="entry name" value="Mss4-like"/>
    <property type="match status" value="1"/>
</dbReference>
<dbReference type="RefSeq" id="WP_031454799.1">
    <property type="nucleotide sequence ID" value="NZ_CAIJDO010000227.1"/>
</dbReference>
<protein>
    <recommendedName>
        <fullName evidence="3">peptide-methionine (R)-S-oxide reductase</fullName>
        <ecNumber evidence="3">1.8.4.12</ecNumber>
    </recommendedName>
</protein>
<keyword evidence="6" id="KW-0560">Oxidoreductase</keyword>
<proteinExistence type="inferred from homology"/>
<dbReference type="GO" id="GO:0033743">
    <property type="term" value="F:peptide-methionine (R)-S-oxide reductase activity"/>
    <property type="evidence" value="ECO:0007669"/>
    <property type="project" value="UniProtKB-EC"/>
</dbReference>